<keyword evidence="4" id="KW-1003">Cell membrane</keyword>
<evidence type="ECO:0000256" key="2">
    <source>
        <dbReference type="ARBA" id="ARBA00007090"/>
    </source>
</evidence>
<evidence type="ECO:0000256" key="1">
    <source>
        <dbReference type="ARBA" id="ARBA00004236"/>
    </source>
</evidence>
<dbReference type="InterPro" id="IPR023346">
    <property type="entry name" value="Lysozyme-like_dom_sf"/>
</dbReference>
<dbReference type="GO" id="GO:0008360">
    <property type="term" value="P:regulation of cell shape"/>
    <property type="evidence" value="ECO:0007669"/>
    <property type="project" value="UniProtKB-KW"/>
</dbReference>
<dbReference type="GO" id="GO:0071555">
    <property type="term" value="P:cell wall organization"/>
    <property type="evidence" value="ECO:0007669"/>
    <property type="project" value="UniProtKB-KW"/>
</dbReference>
<keyword evidence="12 17" id="KW-0472">Membrane</keyword>
<keyword evidence="11" id="KW-0573">Peptidoglycan synthesis</keyword>
<dbReference type="Gene3D" id="1.10.3810.10">
    <property type="entry name" value="Biosynthetic peptidoglycan transglycosylase-like"/>
    <property type="match status" value="1"/>
</dbReference>
<comment type="similarity">
    <text evidence="3">In the N-terminal section; belongs to the glycosyltransferase 51 family.</text>
</comment>
<evidence type="ECO:0000256" key="17">
    <source>
        <dbReference type="SAM" id="Phobius"/>
    </source>
</evidence>
<dbReference type="InterPro" id="IPR036950">
    <property type="entry name" value="PBP_transglycosylase"/>
</dbReference>
<organism evidence="20 21">
    <name type="scientific">Candidatus Kuenenbacteria bacterium CG10_big_fil_rev_8_21_14_0_10_36_11</name>
    <dbReference type="NCBI Taxonomy" id="1974618"/>
    <lineage>
        <taxon>Bacteria</taxon>
        <taxon>Candidatus Kueneniibacteriota</taxon>
    </lineage>
</organism>
<dbReference type="PANTHER" id="PTHR32282:SF11">
    <property type="entry name" value="PENICILLIN-BINDING PROTEIN 1B"/>
    <property type="match status" value="1"/>
</dbReference>
<dbReference type="NCBIfam" id="TIGR02074">
    <property type="entry name" value="PBP_1a_fam"/>
    <property type="match status" value="1"/>
</dbReference>
<keyword evidence="9" id="KW-0378">Hydrolase</keyword>
<gene>
    <name evidence="20" type="ORF">COU23_00210</name>
</gene>
<keyword evidence="5" id="KW-0121">Carboxypeptidase</keyword>
<dbReference type="SUPFAM" id="SSF56601">
    <property type="entry name" value="beta-lactamase/transpeptidase-like"/>
    <property type="match status" value="1"/>
</dbReference>
<dbReference type="GO" id="GO:0008955">
    <property type="term" value="F:peptidoglycan glycosyltransferase activity"/>
    <property type="evidence" value="ECO:0007669"/>
    <property type="project" value="UniProtKB-EC"/>
</dbReference>
<dbReference type="EMBL" id="PFBP01000003">
    <property type="protein sequence ID" value="PIT90124.1"/>
    <property type="molecule type" value="Genomic_DNA"/>
</dbReference>
<evidence type="ECO:0000256" key="5">
    <source>
        <dbReference type="ARBA" id="ARBA00022645"/>
    </source>
</evidence>
<dbReference type="Gene3D" id="3.40.710.10">
    <property type="entry name" value="DD-peptidase/beta-lactamase superfamily"/>
    <property type="match status" value="1"/>
</dbReference>
<evidence type="ECO:0000256" key="13">
    <source>
        <dbReference type="ARBA" id="ARBA00023268"/>
    </source>
</evidence>
<evidence type="ECO:0000313" key="21">
    <source>
        <dbReference type="Proteomes" id="UP000231464"/>
    </source>
</evidence>
<accession>A0A2M6WBI9</accession>
<dbReference type="GO" id="GO:0009002">
    <property type="term" value="F:serine-type D-Ala-D-Ala carboxypeptidase activity"/>
    <property type="evidence" value="ECO:0007669"/>
    <property type="project" value="UniProtKB-EC"/>
</dbReference>
<dbReference type="Pfam" id="PF00912">
    <property type="entry name" value="Transgly"/>
    <property type="match status" value="1"/>
</dbReference>
<dbReference type="AlphaFoldDB" id="A0A2M6WBI9"/>
<evidence type="ECO:0000256" key="10">
    <source>
        <dbReference type="ARBA" id="ARBA00022960"/>
    </source>
</evidence>
<sequence>MLYSPQSWKKAAQKRKKSALTKWQSNAIDANGFKTKKIKNEQGLKKLWRFFVKTAVIIFCIGLITLTGAFFWFSRDLPKSTELLTKNPIASTKIYDRTGQVLLNNVNSDFKRIKIKLSDLPEYVKWSAIVAEDKQFYSHRGINFKGVLRAIFIDIMRGGSTSQGGSSISQQFIKNALLTSEKTLVRKIKEAILTWQLERKFTKDQILEMYFNEIPYGGTAYGIEAATEKYFNKSAKNLNLAEAATLAAIPQAPSLYSPFGTHKDRLLARKDWVLNSLADEGYITRAEADEAKKQQLNFSQISSSSIIAPHFVFYIRDLIAEKYGEKTLTEGGLKIITTLDMAQQKTAEKAIKNQLEKNTTKYNAKNAAIVALNPKTGEITAMVGSTDYFDEKNDGAVNVALSPRQPGSSFKPLVYANAFEKGYSPQTMLFDLLTTFKVLPENYTPHNYSDHYFGPVSMKKALAGSLNVPAVKTMYLVGVENILNLAEKIGYTTFSDRSRFGLSIVLGGGEVKLLEHAVAYATYANEGIYHAPFAILKIEDKDGKILEENKPENNLAKKIFEPQIIRELTDILSDNNERAYIFGAKNYLTLADRPVAAKTGTTNDYKDAWTLGYTPSLVAGVWVGNTDGEKMKTAADGSAVAAPIWNEFMKKTLANTPIEQFAKPDEIILPNKPMLNGEFYHNVNVRIDKTTDLPAASNTPDAQTEIKSFREVHNILHYVNKNNLLSPSPDKPWELDENYNTWELAVEEWANKNGYATKINLPANWENAIVENVQPEKVAEPIKIIKPVMDEKIYEESFPYPMQVQITEPDKFKKIDFYLKNSTTNATDLIGYQNVSGPSAVFTWTTTLPVGNYLIYIIATDKNNNTTKSQEIKIERK</sequence>
<evidence type="ECO:0000256" key="8">
    <source>
        <dbReference type="ARBA" id="ARBA00022679"/>
    </source>
</evidence>
<evidence type="ECO:0000256" key="11">
    <source>
        <dbReference type="ARBA" id="ARBA00022984"/>
    </source>
</evidence>
<evidence type="ECO:0000256" key="16">
    <source>
        <dbReference type="ARBA" id="ARBA00049902"/>
    </source>
</evidence>
<keyword evidence="6" id="KW-0645">Protease</keyword>
<dbReference type="InterPro" id="IPR001460">
    <property type="entry name" value="PCN-bd_Tpept"/>
</dbReference>
<dbReference type="GO" id="GO:0008658">
    <property type="term" value="F:penicillin binding"/>
    <property type="evidence" value="ECO:0007669"/>
    <property type="project" value="InterPro"/>
</dbReference>
<keyword evidence="7" id="KW-0328">Glycosyltransferase</keyword>
<feature type="transmembrane region" description="Helical" evidence="17">
    <location>
        <begin position="50"/>
        <end position="73"/>
    </location>
</feature>
<evidence type="ECO:0000256" key="4">
    <source>
        <dbReference type="ARBA" id="ARBA00022475"/>
    </source>
</evidence>
<evidence type="ECO:0000256" key="14">
    <source>
        <dbReference type="ARBA" id="ARBA00023316"/>
    </source>
</evidence>
<dbReference type="Pfam" id="PF00905">
    <property type="entry name" value="Transpeptidase"/>
    <property type="match status" value="1"/>
</dbReference>
<dbReference type="SUPFAM" id="SSF53955">
    <property type="entry name" value="Lysozyme-like"/>
    <property type="match status" value="1"/>
</dbReference>
<feature type="domain" description="Glycosyl transferase family 51" evidence="19">
    <location>
        <begin position="103"/>
        <end position="277"/>
    </location>
</feature>
<keyword evidence="8" id="KW-0808">Transferase</keyword>
<protein>
    <submittedName>
        <fullName evidence="20">Uncharacterized protein</fullName>
    </submittedName>
</protein>
<keyword evidence="13" id="KW-0511">Multifunctional enzyme</keyword>
<reference evidence="21" key="1">
    <citation type="submission" date="2017-09" db="EMBL/GenBank/DDBJ databases">
        <title>Depth-based differentiation of microbial function through sediment-hosted aquifers and enrichment of novel symbionts in the deep terrestrial subsurface.</title>
        <authorList>
            <person name="Probst A.J."/>
            <person name="Ladd B."/>
            <person name="Jarett J.K."/>
            <person name="Geller-Mcgrath D.E."/>
            <person name="Sieber C.M.K."/>
            <person name="Emerson J.B."/>
            <person name="Anantharaman K."/>
            <person name="Thomas B.C."/>
            <person name="Malmstrom R."/>
            <person name="Stieglmeier M."/>
            <person name="Klingl A."/>
            <person name="Woyke T."/>
            <person name="Ryan C.M."/>
            <person name="Banfield J.F."/>
        </authorList>
    </citation>
    <scope>NUCLEOTIDE SEQUENCE [LARGE SCALE GENOMIC DNA]</scope>
</reference>
<keyword evidence="14" id="KW-0961">Cell wall biogenesis/degradation</keyword>
<evidence type="ECO:0000259" key="18">
    <source>
        <dbReference type="Pfam" id="PF00905"/>
    </source>
</evidence>
<dbReference type="FunFam" id="1.10.3810.10:FF:000001">
    <property type="entry name" value="Penicillin-binding protein 1A"/>
    <property type="match status" value="1"/>
</dbReference>
<evidence type="ECO:0000256" key="12">
    <source>
        <dbReference type="ARBA" id="ARBA00023136"/>
    </source>
</evidence>
<evidence type="ECO:0000313" key="20">
    <source>
        <dbReference type="EMBL" id="PIT90124.1"/>
    </source>
</evidence>
<evidence type="ECO:0000256" key="15">
    <source>
        <dbReference type="ARBA" id="ARBA00034000"/>
    </source>
</evidence>
<dbReference type="Gene3D" id="2.60.40.10">
    <property type="entry name" value="Immunoglobulins"/>
    <property type="match status" value="1"/>
</dbReference>
<comment type="similarity">
    <text evidence="2">In the C-terminal section; belongs to the transpeptidase family.</text>
</comment>
<dbReference type="PANTHER" id="PTHR32282">
    <property type="entry name" value="BINDING PROTEIN TRANSPEPTIDASE, PUTATIVE-RELATED"/>
    <property type="match status" value="1"/>
</dbReference>
<keyword evidence="10" id="KW-0133">Cell shape</keyword>
<dbReference type="GO" id="GO:0009252">
    <property type="term" value="P:peptidoglycan biosynthetic process"/>
    <property type="evidence" value="ECO:0007669"/>
    <property type="project" value="UniProtKB-KW"/>
</dbReference>
<evidence type="ECO:0000256" key="7">
    <source>
        <dbReference type="ARBA" id="ARBA00022676"/>
    </source>
</evidence>
<dbReference type="GO" id="GO:0030288">
    <property type="term" value="C:outer membrane-bounded periplasmic space"/>
    <property type="evidence" value="ECO:0007669"/>
    <property type="project" value="TreeGrafter"/>
</dbReference>
<evidence type="ECO:0000259" key="19">
    <source>
        <dbReference type="Pfam" id="PF00912"/>
    </source>
</evidence>
<proteinExistence type="inferred from homology"/>
<comment type="subcellular location">
    <subcellularLocation>
        <location evidence="1">Cell membrane</location>
    </subcellularLocation>
</comment>
<dbReference type="InterPro" id="IPR012338">
    <property type="entry name" value="Beta-lactam/transpept-like"/>
</dbReference>
<keyword evidence="17" id="KW-0812">Transmembrane</keyword>
<dbReference type="Proteomes" id="UP000231464">
    <property type="component" value="Unassembled WGS sequence"/>
</dbReference>
<keyword evidence="17" id="KW-1133">Transmembrane helix</keyword>
<evidence type="ECO:0000256" key="9">
    <source>
        <dbReference type="ARBA" id="ARBA00022801"/>
    </source>
</evidence>
<dbReference type="InterPro" id="IPR001264">
    <property type="entry name" value="Glyco_trans_51"/>
</dbReference>
<name>A0A2M6WBI9_9BACT</name>
<comment type="catalytic activity">
    <reaction evidence="16">
        <text>[GlcNAc-(1-&gt;4)-Mur2Ac(oyl-L-Ala-gamma-D-Glu-L-Lys-D-Ala-D-Ala)](n)-di-trans,octa-cis-undecaprenyl diphosphate + beta-D-GlcNAc-(1-&gt;4)-Mur2Ac(oyl-L-Ala-gamma-D-Glu-L-Lys-D-Ala-D-Ala)-di-trans,octa-cis-undecaprenyl diphosphate = [GlcNAc-(1-&gt;4)-Mur2Ac(oyl-L-Ala-gamma-D-Glu-L-Lys-D-Ala-D-Ala)](n+1)-di-trans,octa-cis-undecaprenyl diphosphate + di-trans,octa-cis-undecaprenyl diphosphate + H(+)</text>
        <dbReference type="Rhea" id="RHEA:23708"/>
        <dbReference type="Rhea" id="RHEA-COMP:9602"/>
        <dbReference type="Rhea" id="RHEA-COMP:9603"/>
        <dbReference type="ChEBI" id="CHEBI:15378"/>
        <dbReference type="ChEBI" id="CHEBI:58405"/>
        <dbReference type="ChEBI" id="CHEBI:60033"/>
        <dbReference type="ChEBI" id="CHEBI:78435"/>
        <dbReference type="EC" id="2.4.99.28"/>
    </reaction>
</comment>
<comment type="catalytic activity">
    <reaction evidence="15">
        <text>Preferential cleavage: (Ac)2-L-Lys-D-Ala-|-D-Ala. Also transpeptidation of peptidyl-alanyl moieties that are N-acyl substituents of D-alanine.</text>
        <dbReference type="EC" id="3.4.16.4"/>
    </reaction>
</comment>
<evidence type="ECO:0000256" key="3">
    <source>
        <dbReference type="ARBA" id="ARBA00007739"/>
    </source>
</evidence>
<evidence type="ECO:0000256" key="6">
    <source>
        <dbReference type="ARBA" id="ARBA00022670"/>
    </source>
</evidence>
<dbReference type="InterPro" id="IPR050396">
    <property type="entry name" value="Glycosyltr_51/Transpeptidase"/>
</dbReference>
<dbReference type="GO" id="GO:0006508">
    <property type="term" value="P:proteolysis"/>
    <property type="evidence" value="ECO:0007669"/>
    <property type="project" value="UniProtKB-KW"/>
</dbReference>
<comment type="caution">
    <text evidence="20">The sequence shown here is derived from an EMBL/GenBank/DDBJ whole genome shotgun (WGS) entry which is preliminary data.</text>
</comment>
<dbReference type="GO" id="GO:0005886">
    <property type="term" value="C:plasma membrane"/>
    <property type="evidence" value="ECO:0007669"/>
    <property type="project" value="UniProtKB-SubCell"/>
</dbReference>
<dbReference type="InterPro" id="IPR013783">
    <property type="entry name" value="Ig-like_fold"/>
</dbReference>
<feature type="domain" description="Penicillin-binding protein transpeptidase" evidence="18">
    <location>
        <begin position="368"/>
        <end position="650"/>
    </location>
</feature>